<name>A0A4P6EVX0_9BACL</name>
<dbReference type="OrthoDB" id="2583792at2"/>
<sequence length="215" mass="23966">MSSRIREAQIALMDTGCYFSSYRAGRTSVPAGGVTVDLYDLPRLDPQQYACMVIDHLADQEFLYRERSAVQAFLEEGNIVVFSGHLFRPWLPGASLFQPKAFQAVDDYRISIDHPHPIFEGVEPDDMTFNKGVAGFFARGHHEPPLQAEVLLRLPGGEAVTYIDRHSTRGTIVVHSGNNLMGYDHQGSTSGRIGGQLRGWVQAEHAELQARRALR</sequence>
<reference evidence="1 2" key="1">
    <citation type="submission" date="2019-01" db="EMBL/GenBank/DDBJ databases">
        <title>Genome sequencing of strain FW100M-2.</title>
        <authorList>
            <person name="Heo J."/>
            <person name="Kim S.-J."/>
            <person name="Kim J.-S."/>
            <person name="Hong S.-B."/>
            <person name="Kwon S.-W."/>
        </authorList>
    </citation>
    <scope>NUCLEOTIDE SEQUENCE [LARGE SCALE GENOMIC DNA]</scope>
    <source>
        <strain evidence="1 2">FW100M-2</strain>
    </source>
</reference>
<dbReference type="Proteomes" id="UP000293568">
    <property type="component" value="Chromosome"/>
</dbReference>
<accession>A0A4P6EVX0</accession>
<dbReference type="EMBL" id="CP035492">
    <property type="protein sequence ID" value="QAY67450.1"/>
    <property type="molecule type" value="Genomic_DNA"/>
</dbReference>
<dbReference type="KEGG" id="pprt:ET464_14690"/>
<organism evidence="1 2">
    <name type="scientific">Paenibacillus protaetiae</name>
    <dbReference type="NCBI Taxonomy" id="2509456"/>
    <lineage>
        <taxon>Bacteria</taxon>
        <taxon>Bacillati</taxon>
        <taxon>Bacillota</taxon>
        <taxon>Bacilli</taxon>
        <taxon>Bacillales</taxon>
        <taxon>Paenibacillaceae</taxon>
        <taxon>Paenibacillus</taxon>
    </lineage>
</organism>
<protein>
    <submittedName>
        <fullName evidence="1">Phosphate starvation-inducible protein PhoH</fullName>
    </submittedName>
</protein>
<gene>
    <name evidence="1" type="ORF">ET464_14690</name>
</gene>
<evidence type="ECO:0000313" key="2">
    <source>
        <dbReference type="Proteomes" id="UP000293568"/>
    </source>
</evidence>
<keyword evidence="2" id="KW-1185">Reference proteome</keyword>
<proteinExistence type="predicted"/>
<evidence type="ECO:0000313" key="1">
    <source>
        <dbReference type="EMBL" id="QAY67450.1"/>
    </source>
</evidence>
<dbReference type="AlphaFoldDB" id="A0A4P6EVX0"/>
<dbReference type="RefSeq" id="WP_129442113.1">
    <property type="nucleotide sequence ID" value="NZ_CP035492.1"/>
</dbReference>